<evidence type="ECO:0000256" key="1">
    <source>
        <dbReference type="SAM" id="Phobius"/>
    </source>
</evidence>
<keyword evidence="1" id="KW-0812">Transmembrane</keyword>
<protein>
    <submittedName>
        <fullName evidence="2">Uncharacterized protein</fullName>
    </submittedName>
</protein>
<reference evidence="2 3" key="1">
    <citation type="submission" date="2024-05" db="EMBL/GenBank/DDBJ databases">
        <title>Haplotype-resolved chromosome-level genome assembly of Huyou (Citrus changshanensis).</title>
        <authorList>
            <person name="Miao C."/>
            <person name="Chen W."/>
            <person name="Wu Y."/>
            <person name="Wang L."/>
            <person name="Zhao S."/>
            <person name="Grierson D."/>
            <person name="Xu C."/>
            <person name="Chen K."/>
        </authorList>
    </citation>
    <scope>NUCLEOTIDE SEQUENCE [LARGE SCALE GENOMIC DNA]</scope>
    <source>
        <strain evidence="2">01-14</strain>
        <tissue evidence="2">Leaf</tissue>
    </source>
</reference>
<evidence type="ECO:0000313" key="3">
    <source>
        <dbReference type="Proteomes" id="UP001428341"/>
    </source>
</evidence>
<gene>
    <name evidence="2" type="ORF">WN944_028242</name>
</gene>
<evidence type="ECO:0000313" key="2">
    <source>
        <dbReference type="EMBL" id="KAK9176228.1"/>
    </source>
</evidence>
<dbReference type="AlphaFoldDB" id="A0AAP0LJ13"/>
<name>A0AAP0LJ13_9ROSI</name>
<keyword evidence="1" id="KW-1133">Transmembrane helix</keyword>
<dbReference type="Proteomes" id="UP001428341">
    <property type="component" value="Unassembled WGS sequence"/>
</dbReference>
<sequence length="207" mass="22812">MALSKVPGHSRSQGRSCSYVLPGIIFLCFFFLTAIFLYYKMNFFLSAFKDVVPQLVLAMSKFNNIKGLIDDLASKTLAGHNLISGIIDIKPMLKDMLGLSKDFFSRGLITKRNFLSISRNDLCGSIKSAVDWSNANPSEAIRLHASVGSKAAGVQASPRRHLLLKSVRNPCFAWLTPSRGSSLKNQKPLLHRTPPPDLLALSMSVLM</sequence>
<accession>A0AAP0LJ13</accession>
<comment type="caution">
    <text evidence="2">The sequence shown here is derived from an EMBL/GenBank/DDBJ whole genome shotgun (WGS) entry which is preliminary data.</text>
</comment>
<feature type="transmembrane region" description="Helical" evidence="1">
    <location>
        <begin position="20"/>
        <end position="39"/>
    </location>
</feature>
<proteinExistence type="predicted"/>
<dbReference type="EMBL" id="JBCGBO010000025">
    <property type="protein sequence ID" value="KAK9176228.1"/>
    <property type="molecule type" value="Genomic_DNA"/>
</dbReference>
<organism evidence="2 3">
    <name type="scientific">Citrus x changshan-huyou</name>
    <dbReference type="NCBI Taxonomy" id="2935761"/>
    <lineage>
        <taxon>Eukaryota</taxon>
        <taxon>Viridiplantae</taxon>
        <taxon>Streptophyta</taxon>
        <taxon>Embryophyta</taxon>
        <taxon>Tracheophyta</taxon>
        <taxon>Spermatophyta</taxon>
        <taxon>Magnoliopsida</taxon>
        <taxon>eudicotyledons</taxon>
        <taxon>Gunneridae</taxon>
        <taxon>Pentapetalae</taxon>
        <taxon>rosids</taxon>
        <taxon>malvids</taxon>
        <taxon>Sapindales</taxon>
        <taxon>Rutaceae</taxon>
        <taxon>Aurantioideae</taxon>
        <taxon>Citrus</taxon>
    </lineage>
</organism>
<keyword evidence="3" id="KW-1185">Reference proteome</keyword>
<keyword evidence="1" id="KW-0472">Membrane</keyword>